<dbReference type="InterPro" id="IPR023395">
    <property type="entry name" value="MCP_dom_sf"/>
</dbReference>
<dbReference type="PROSITE" id="PS50920">
    <property type="entry name" value="SOLCAR"/>
    <property type="match status" value="3"/>
</dbReference>
<dbReference type="GeneID" id="19017137"/>
<dbReference type="InterPro" id="IPR011992">
    <property type="entry name" value="EF-hand-dom_pair"/>
</dbReference>
<accession>K8EB48</accession>
<dbReference type="RefSeq" id="XP_007514902.1">
    <property type="nucleotide sequence ID" value="XM_007514840.1"/>
</dbReference>
<feature type="compositionally biased region" description="Low complexity" evidence="7">
    <location>
        <begin position="117"/>
        <end position="133"/>
    </location>
</feature>
<evidence type="ECO:0000256" key="1">
    <source>
        <dbReference type="ARBA" id="ARBA00004141"/>
    </source>
</evidence>
<evidence type="ECO:0000256" key="5">
    <source>
        <dbReference type="ARBA" id="ARBA00023136"/>
    </source>
</evidence>
<protein>
    <submittedName>
        <fullName evidence="8">Uncharacterized protein</fullName>
    </submittedName>
</protein>
<dbReference type="eggNOG" id="KOG0752">
    <property type="taxonomic scope" value="Eukaryota"/>
</dbReference>
<evidence type="ECO:0000256" key="4">
    <source>
        <dbReference type="ARBA" id="ARBA00022737"/>
    </source>
</evidence>
<dbReference type="Pfam" id="PF00153">
    <property type="entry name" value="Mito_carr"/>
    <property type="match status" value="3"/>
</dbReference>
<comment type="subcellular location">
    <subcellularLocation>
        <location evidence="1">Membrane</location>
        <topology evidence="1">Multi-pass membrane protein</topology>
    </subcellularLocation>
</comment>
<feature type="repeat" description="Solcar" evidence="6">
    <location>
        <begin position="578"/>
        <end position="673"/>
    </location>
</feature>
<feature type="compositionally biased region" description="Acidic residues" evidence="7">
    <location>
        <begin position="134"/>
        <end position="145"/>
    </location>
</feature>
<dbReference type="GO" id="GO:0016020">
    <property type="term" value="C:membrane"/>
    <property type="evidence" value="ECO:0007669"/>
    <property type="project" value="UniProtKB-SubCell"/>
</dbReference>
<dbReference type="KEGG" id="bpg:Bathy02g00240"/>
<feature type="repeat" description="Solcar" evidence="6">
    <location>
        <begin position="361"/>
        <end position="448"/>
    </location>
</feature>
<keyword evidence="2" id="KW-0813">Transport</keyword>
<gene>
    <name evidence="8" type="ORF">Bathy02g00240</name>
</gene>
<reference evidence="8 9" key="1">
    <citation type="submission" date="2011-10" db="EMBL/GenBank/DDBJ databases">
        <authorList>
            <person name="Genoscope - CEA"/>
        </authorList>
    </citation>
    <scope>NUCLEOTIDE SEQUENCE [LARGE SCALE GENOMIC DNA]</scope>
    <source>
        <strain evidence="8 9">RCC 1105</strain>
    </source>
</reference>
<dbReference type="InterPro" id="IPR018108">
    <property type="entry name" value="MCP_transmembrane"/>
</dbReference>
<feature type="repeat" description="Solcar" evidence="6">
    <location>
        <begin position="477"/>
        <end position="558"/>
    </location>
</feature>
<dbReference type="OrthoDB" id="270584at2759"/>
<keyword evidence="9" id="KW-1185">Reference proteome</keyword>
<dbReference type="SUPFAM" id="SSF103506">
    <property type="entry name" value="Mitochondrial carrier"/>
    <property type="match status" value="1"/>
</dbReference>
<evidence type="ECO:0000313" key="8">
    <source>
        <dbReference type="EMBL" id="CCO15142.1"/>
    </source>
</evidence>
<proteinExistence type="predicted"/>
<evidence type="ECO:0000313" key="9">
    <source>
        <dbReference type="Proteomes" id="UP000198341"/>
    </source>
</evidence>
<keyword evidence="3 6" id="KW-0812">Transmembrane</keyword>
<feature type="compositionally biased region" description="Basic and acidic residues" evidence="7">
    <location>
        <begin position="80"/>
        <end position="89"/>
    </location>
</feature>
<name>K8EB48_9CHLO</name>
<keyword evidence="4" id="KW-0677">Repeat</keyword>
<dbReference type="EMBL" id="FO082277">
    <property type="protein sequence ID" value="CCO15142.1"/>
    <property type="molecule type" value="Genomic_DNA"/>
</dbReference>
<dbReference type="Proteomes" id="UP000198341">
    <property type="component" value="Chromosome 2"/>
</dbReference>
<evidence type="ECO:0000256" key="7">
    <source>
        <dbReference type="SAM" id="MobiDB-lite"/>
    </source>
</evidence>
<feature type="compositionally biased region" description="Polar residues" evidence="7">
    <location>
        <begin position="99"/>
        <end position="111"/>
    </location>
</feature>
<dbReference type="Gene3D" id="1.50.40.10">
    <property type="entry name" value="Mitochondrial carrier domain"/>
    <property type="match status" value="1"/>
</dbReference>
<dbReference type="Gene3D" id="1.10.238.10">
    <property type="entry name" value="EF-hand"/>
    <property type="match status" value="1"/>
</dbReference>
<evidence type="ECO:0000256" key="6">
    <source>
        <dbReference type="PROSITE-ProRule" id="PRU00282"/>
    </source>
</evidence>
<dbReference type="PANTHER" id="PTHR24089">
    <property type="entry name" value="SOLUTE CARRIER FAMILY 25"/>
    <property type="match status" value="1"/>
</dbReference>
<evidence type="ECO:0000256" key="3">
    <source>
        <dbReference type="ARBA" id="ARBA00022692"/>
    </source>
</evidence>
<feature type="region of interest" description="Disordered" evidence="7">
    <location>
        <begin position="458"/>
        <end position="477"/>
    </location>
</feature>
<dbReference type="PRINTS" id="PR00926">
    <property type="entry name" value="MITOCARRIER"/>
</dbReference>
<dbReference type="SUPFAM" id="SSF47473">
    <property type="entry name" value="EF-hand"/>
    <property type="match status" value="1"/>
</dbReference>
<dbReference type="AlphaFoldDB" id="K8EB48"/>
<evidence type="ECO:0000256" key="2">
    <source>
        <dbReference type="ARBA" id="ARBA00022448"/>
    </source>
</evidence>
<feature type="region of interest" description="Disordered" evidence="7">
    <location>
        <begin position="46"/>
        <end position="152"/>
    </location>
</feature>
<dbReference type="GO" id="GO:0055085">
    <property type="term" value="P:transmembrane transport"/>
    <property type="evidence" value="ECO:0007669"/>
    <property type="project" value="InterPro"/>
</dbReference>
<sequence>MTREGASSSAHHRHRSSLPGGFLGLKNLMNSSSGGVALKFVTNTFKNNNNNNEEEEDDEKKRKKRTKKNGCEFYTDDNDRDERKKERERRTRKPMRSILTASISSKSTSANAHFKKTTTNSTNNSETTTTTAGDDNDDDNDDENLPDPNSYGFKALQRRFNDLSANKVEITGEDIRVALEKLKFPASRDSVLSFMNKITKKRKEHFEDCPTLTFREFQVYAVKRERELLKTFRQFDKQNLGYLTPWQLKRVLFALGRWTATNKEVDSMVERIKRGEGAFSKGKGLFSPKSLPKSSDGKGGFVSMGKAIDFAEFRDFLLLSSAADLGDVVEVWGRSMTDLNHSFVTVPKGASENEKRKAQAKAVSLHLLVGAISGGVSRTVVAPLERVKIEYMLDSSKIAADGGVLGSLKRIIRTEGAPALFRGNSLNVLRIAPTKAVEFFVYDTYKARRLKMKQKDQIENEKENNNNTNNKTAAGDLSGGERMIGGSVASMCGTALTHPIDTLRSRVSGTGMRLEVAWSELIKNEGPKALWKGLGANMIRVAPYGAINFFVYDYCKQQYKKFRVRFLNEDESTLSQSSNPLPTLCFGALAGAAAQTGVYPIELVQRRMQVQGMKTLAHGAKNATQYKNVVQGMVHIARAEGIPALYAGLIPNYTKIFPSAAVSFYVYELLKELWGLQ</sequence>
<keyword evidence="5 6" id="KW-0472">Membrane</keyword>
<organism evidence="8 9">
    <name type="scientific">Bathycoccus prasinos</name>
    <dbReference type="NCBI Taxonomy" id="41875"/>
    <lineage>
        <taxon>Eukaryota</taxon>
        <taxon>Viridiplantae</taxon>
        <taxon>Chlorophyta</taxon>
        <taxon>Mamiellophyceae</taxon>
        <taxon>Mamiellales</taxon>
        <taxon>Bathycoccaceae</taxon>
        <taxon>Bathycoccus</taxon>
    </lineage>
</organism>
<feature type="region of interest" description="Disordered" evidence="7">
    <location>
        <begin position="1"/>
        <end position="20"/>
    </location>
</feature>
<dbReference type="InterPro" id="IPR002067">
    <property type="entry name" value="MCP"/>
</dbReference>